<reference evidence="2" key="2">
    <citation type="submission" date="2018-03" db="EMBL/GenBank/DDBJ databases">
        <title>The Triticum urartu genome reveals the dynamic nature of wheat genome evolution.</title>
        <authorList>
            <person name="Ling H."/>
            <person name="Ma B."/>
            <person name="Shi X."/>
            <person name="Liu H."/>
            <person name="Dong L."/>
            <person name="Sun H."/>
            <person name="Cao Y."/>
            <person name="Gao Q."/>
            <person name="Zheng S."/>
            <person name="Li Y."/>
            <person name="Yu Y."/>
            <person name="Du H."/>
            <person name="Qi M."/>
            <person name="Li Y."/>
            <person name="Yu H."/>
            <person name="Cui Y."/>
            <person name="Wang N."/>
            <person name="Chen C."/>
            <person name="Wu H."/>
            <person name="Zhao Y."/>
            <person name="Zhang J."/>
            <person name="Li Y."/>
            <person name="Zhou W."/>
            <person name="Zhang B."/>
            <person name="Hu W."/>
            <person name="Eijk M."/>
            <person name="Tang J."/>
            <person name="Witsenboer H."/>
            <person name="Zhao S."/>
            <person name="Li Z."/>
            <person name="Zhang A."/>
            <person name="Wang D."/>
            <person name="Liang C."/>
        </authorList>
    </citation>
    <scope>NUCLEOTIDE SEQUENCE [LARGE SCALE GENOMIC DNA]</scope>
    <source>
        <strain evidence="2">cv. G1812</strain>
    </source>
</reference>
<feature type="region of interest" description="Disordered" evidence="1">
    <location>
        <begin position="103"/>
        <end position="125"/>
    </location>
</feature>
<dbReference type="EnsemblPlants" id="TuG1812G0300004684.01.T01">
    <property type="protein sequence ID" value="TuG1812G0300004684.01.T01.cds395745"/>
    <property type="gene ID" value="TuG1812G0300004684.01"/>
</dbReference>
<feature type="region of interest" description="Disordered" evidence="1">
    <location>
        <begin position="1"/>
        <end position="29"/>
    </location>
</feature>
<accession>A0A8R7PYJ6</accession>
<evidence type="ECO:0000313" key="2">
    <source>
        <dbReference type="EnsemblPlants" id="TuG1812G0300004684.01.T01.cds395745"/>
    </source>
</evidence>
<evidence type="ECO:0000313" key="3">
    <source>
        <dbReference type="Proteomes" id="UP000015106"/>
    </source>
</evidence>
<dbReference type="Proteomes" id="UP000015106">
    <property type="component" value="Chromosome 3"/>
</dbReference>
<reference evidence="2" key="3">
    <citation type="submission" date="2022-06" db="UniProtKB">
        <authorList>
            <consortium name="EnsemblPlants"/>
        </authorList>
    </citation>
    <scope>IDENTIFICATION</scope>
</reference>
<evidence type="ECO:0000256" key="1">
    <source>
        <dbReference type="SAM" id="MobiDB-lite"/>
    </source>
</evidence>
<protein>
    <submittedName>
        <fullName evidence="2">Uncharacterized protein</fullName>
    </submittedName>
</protein>
<sequence>VRGREHHAPGGGVLVEPAGGGEDEQRDLGVAEERELEGLLEEPRAALGEAHLPARPVLDPPQLHTPAPRHRPPPASSGCRSSLSLFGLLELGRIRECGRREAIWGSGSGEWGTDERDGGLTQGPS</sequence>
<dbReference type="Gramene" id="TuG1812G0300004684.01.T01">
    <property type="protein sequence ID" value="TuG1812G0300004684.01.T01.cds395745"/>
    <property type="gene ID" value="TuG1812G0300004684.01"/>
</dbReference>
<reference evidence="3" key="1">
    <citation type="journal article" date="2013" name="Nature">
        <title>Draft genome of the wheat A-genome progenitor Triticum urartu.</title>
        <authorList>
            <person name="Ling H.Q."/>
            <person name="Zhao S."/>
            <person name="Liu D."/>
            <person name="Wang J."/>
            <person name="Sun H."/>
            <person name="Zhang C."/>
            <person name="Fan H."/>
            <person name="Li D."/>
            <person name="Dong L."/>
            <person name="Tao Y."/>
            <person name="Gao C."/>
            <person name="Wu H."/>
            <person name="Li Y."/>
            <person name="Cui Y."/>
            <person name="Guo X."/>
            <person name="Zheng S."/>
            <person name="Wang B."/>
            <person name="Yu K."/>
            <person name="Liang Q."/>
            <person name="Yang W."/>
            <person name="Lou X."/>
            <person name="Chen J."/>
            <person name="Feng M."/>
            <person name="Jian J."/>
            <person name="Zhang X."/>
            <person name="Luo G."/>
            <person name="Jiang Y."/>
            <person name="Liu J."/>
            <person name="Wang Z."/>
            <person name="Sha Y."/>
            <person name="Zhang B."/>
            <person name="Wu H."/>
            <person name="Tang D."/>
            <person name="Shen Q."/>
            <person name="Xue P."/>
            <person name="Zou S."/>
            <person name="Wang X."/>
            <person name="Liu X."/>
            <person name="Wang F."/>
            <person name="Yang Y."/>
            <person name="An X."/>
            <person name="Dong Z."/>
            <person name="Zhang K."/>
            <person name="Zhang X."/>
            <person name="Luo M.C."/>
            <person name="Dvorak J."/>
            <person name="Tong Y."/>
            <person name="Wang J."/>
            <person name="Yang H."/>
            <person name="Li Z."/>
            <person name="Wang D."/>
            <person name="Zhang A."/>
            <person name="Wang J."/>
        </authorList>
    </citation>
    <scope>NUCLEOTIDE SEQUENCE</scope>
    <source>
        <strain evidence="3">cv. G1812</strain>
    </source>
</reference>
<name>A0A8R7PYJ6_TRIUA</name>
<proteinExistence type="predicted"/>
<dbReference type="AlphaFoldDB" id="A0A8R7PYJ6"/>
<organism evidence="2 3">
    <name type="scientific">Triticum urartu</name>
    <name type="common">Red wild einkorn</name>
    <name type="synonym">Crithodium urartu</name>
    <dbReference type="NCBI Taxonomy" id="4572"/>
    <lineage>
        <taxon>Eukaryota</taxon>
        <taxon>Viridiplantae</taxon>
        <taxon>Streptophyta</taxon>
        <taxon>Embryophyta</taxon>
        <taxon>Tracheophyta</taxon>
        <taxon>Spermatophyta</taxon>
        <taxon>Magnoliopsida</taxon>
        <taxon>Liliopsida</taxon>
        <taxon>Poales</taxon>
        <taxon>Poaceae</taxon>
        <taxon>BOP clade</taxon>
        <taxon>Pooideae</taxon>
        <taxon>Triticodae</taxon>
        <taxon>Triticeae</taxon>
        <taxon>Triticinae</taxon>
        <taxon>Triticum</taxon>
    </lineage>
</organism>
<feature type="region of interest" description="Disordered" evidence="1">
    <location>
        <begin position="41"/>
        <end position="81"/>
    </location>
</feature>
<keyword evidence="3" id="KW-1185">Reference proteome</keyword>